<sequence length="97" mass="10734">MATAKDNRKPQSKGGMDWGSSVRPSVVQRPPDPAPNESHIPWSLLVTVLVLCLVLVIMLPVMAIMYGDMNAATEKAIVETRKMKQLRADILEMMKGE</sequence>
<accession>A0A6J5LG03</accession>
<keyword evidence="2" id="KW-0812">Transmembrane</keyword>
<dbReference type="EMBL" id="LR796255">
    <property type="protein sequence ID" value="CAB4131880.1"/>
    <property type="molecule type" value="Genomic_DNA"/>
</dbReference>
<protein>
    <submittedName>
        <fullName evidence="3">Uncharacterized protein</fullName>
    </submittedName>
</protein>
<evidence type="ECO:0000256" key="2">
    <source>
        <dbReference type="SAM" id="Phobius"/>
    </source>
</evidence>
<keyword evidence="2" id="KW-0472">Membrane</keyword>
<evidence type="ECO:0000256" key="1">
    <source>
        <dbReference type="SAM" id="MobiDB-lite"/>
    </source>
</evidence>
<feature type="region of interest" description="Disordered" evidence="1">
    <location>
        <begin position="1"/>
        <end position="34"/>
    </location>
</feature>
<proteinExistence type="predicted"/>
<reference evidence="3" key="1">
    <citation type="submission" date="2020-04" db="EMBL/GenBank/DDBJ databases">
        <authorList>
            <person name="Chiriac C."/>
            <person name="Salcher M."/>
            <person name="Ghai R."/>
            <person name="Kavagutti S V."/>
        </authorList>
    </citation>
    <scope>NUCLEOTIDE SEQUENCE</scope>
</reference>
<name>A0A6J5LG03_9CAUD</name>
<evidence type="ECO:0000313" key="3">
    <source>
        <dbReference type="EMBL" id="CAB4131880.1"/>
    </source>
</evidence>
<keyword evidence="2" id="KW-1133">Transmembrane helix</keyword>
<feature type="transmembrane region" description="Helical" evidence="2">
    <location>
        <begin position="40"/>
        <end position="66"/>
    </location>
</feature>
<gene>
    <name evidence="3" type="ORF">UFOVP137_11</name>
</gene>
<organism evidence="3">
    <name type="scientific">uncultured Caudovirales phage</name>
    <dbReference type="NCBI Taxonomy" id="2100421"/>
    <lineage>
        <taxon>Viruses</taxon>
        <taxon>Duplodnaviria</taxon>
        <taxon>Heunggongvirae</taxon>
        <taxon>Uroviricota</taxon>
        <taxon>Caudoviricetes</taxon>
        <taxon>Peduoviridae</taxon>
        <taxon>Maltschvirus</taxon>
        <taxon>Maltschvirus maltsch</taxon>
    </lineage>
</organism>